<dbReference type="GO" id="GO:0008320">
    <property type="term" value="F:protein transmembrane transporter activity"/>
    <property type="evidence" value="ECO:0007669"/>
    <property type="project" value="UniProtKB-UniRule"/>
</dbReference>
<keyword evidence="4 8" id="KW-1133">Transmembrane helix</keyword>
<reference evidence="9" key="1">
    <citation type="submission" date="2011-05" db="EMBL/GenBank/DDBJ databases">
        <title>Complete sequence of chromosome of Methanothermococcus okinawensis IH1.</title>
        <authorList>
            <consortium name="US DOE Joint Genome Institute"/>
            <person name="Lucas S."/>
            <person name="Han J."/>
            <person name="Lapidus A."/>
            <person name="Cheng J.-F."/>
            <person name="Goodwin L."/>
            <person name="Pitluck S."/>
            <person name="Peters L."/>
            <person name="Mikhailova N."/>
            <person name="Held B."/>
            <person name="Han C."/>
            <person name="Tapia R."/>
            <person name="Land M."/>
            <person name="Hauser L."/>
            <person name="Kyrpides N."/>
            <person name="Ivanova N."/>
            <person name="Pagani I."/>
            <person name="Sieprawska-Lupa M."/>
            <person name="Takai K."/>
            <person name="Miyazaki J."/>
            <person name="Whitman W."/>
            <person name="Woyke T."/>
        </authorList>
    </citation>
    <scope>NUCLEOTIDE SEQUENCE</scope>
    <source>
        <strain evidence="9">IH1</strain>
    </source>
</reference>
<evidence type="ECO:0000256" key="8">
    <source>
        <dbReference type="HAMAP-Rule" id="MF_00422"/>
    </source>
</evidence>
<keyword evidence="3 8" id="KW-0653">Protein transport</keyword>
<comment type="subunit">
    <text evidence="8">Component of the Sec protein translocase complex. Heterotrimer consisting of SecY (alpha), SecG (beta) and SecE (gamma) subunits. The heterotrimers can form oligomers, although 1 heterotrimer is thought to be able to translocate proteins. Interacts with the ribosome. May interact with SecDF, and other proteins may be involved.</text>
</comment>
<dbReference type="Pfam" id="PF00584">
    <property type="entry name" value="SecE"/>
    <property type="match status" value="1"/>
</dbReference>
<gene>
    <name evidence="8" type="primary">secE</name>
    <name evidence="9" type="ordered locus">Metok_0542</name>
</gene>
<keyword evidence="2 8" id="KW-0812">Transmembrane</keyword>
<dbReference type="OrthoDB" id="52835at2157"/>
<evidence type="ECO:0000313" key="9">
    <source>
        <dbReference type="EMBL" id="AEH06522.1"/>
    </source>
</evidence>
<dbReference type="RefSeq" id="WP_013866708.1">
    <property type="nucleotide sequence ID" value="NC_015636.1"/>
</dbReference>
<evidence type="ECO:0000256" key="7">
    <source>
        <dbReference type="ARBA" id="ARBA00037847"/>
    </source>
</evidence>
<evidence type="ECO:0000256" key="5">
    <source>
        <dbReference type="ARBA" id="ARBA00023010"/>
    </source>
</evidence>
<dbReference type="InterPro" id="IPR001901">
    <property type="entry name" value="Translocase_SecE/Sec61-g"/>
</dbReference>
<dbReference type="HOGENOM" id="CLU_191921_0_0_2"/>
<dbReference type="GO" id="GO:0009306">
    <property type="term" value="P:protein secretion"/>
    <property type="evidence" value="ECO:0007669"/>
    <property type="project" value="UniProtKB-UniRule"/>
</dbReference>
<evidence type="ECO:0000256" key="4">
    <source>
        <dbReference type="ARBA" id="ARBA00022989"/>
    </source>
</evidence>
<feature type="transmembrane region" description="Helical" evidence="8">
    <location>
        <begin position="53"/>
        <end position="75"/>
    </location>
</feature>
<keyword evidence="10" id="KW-1185">Reference proteome</keyword>
<comment type="subcellular location">
    <subcellularLocation>
        <location evidence="8">Cell membrane</location>
        <topology evidence="8">Single-pass membrane protein</topology>
    </subcellularLocation>
    <subcellularLocation>
        <location evidence="7">Endomembrane system</location>
        <topology evidence="7">Single-pass membrane protein</topology>
    </subcellularLocation>
</comment>
<evidence type="ECO:0000313" key="10">
    <source>
        <dbReference type="Proteomes" id="UP000009296"/>
    </source>
</evidence>
<dbReference type="EMBL" id="CP002792">
    <property type="protein sequence ID" value="AEH06522.1"/>
    <property type="molecule type" value="Genomic_DNA"/>
</dbReference>
<accession>F8ALD4</accession>
<dbReference type="HAMAP" id="MF_00422">
    <property type="entry name" value="SecE"/>
    <property type="match status" value="1"/>
</dbReference>
<keyword evidence="5 8" id="KW-0811">Translocation</keyword>
<dbReference type="eggNOG" id="arCOG02204">
    <property type="taxonomic scope" value="Archaea"/>
</dbReference>
<dbReference type="NCBIfam" id="NF006907">
    <property type="entry name" value="PRK09400.1-2"/>
    <property type="match status" value="1"/>
</dbReference>
<name>F8ALD4_METOI</name>
<dbReference type="Proteomes" id="UP000009296">
    <property type="component" value="Chromosome"/>
</dbReference>
<dbReference type="Gene3D" id="1.20.5.820">
    <property type="entry name" value="Preprotein translocase SecE subunit"/>
    <property type="match status" value="1"/>
</dbReference>
<dbReference type="GO" id="GO:0012505">
    <property type="term" value="C:endomembrane system"/>
    <property type="evidence" value="ECO:0007669"/>
    <property type="project" value="UniProtKB-SubCell"/>
</dbReference>
<comment type="function">
    <text evidence="8">Essential subunit of the Sec protein translocation channel SecYEG. Clamps together the 2 halves of SecY. May contact the channel plug during translocation.</text>
</comment>
<dbReference type="SUPFAM" id="SSF103456">
    <property type="entry name" value="Preprotein translocase SecE subunit"/>
    <property type="match status" value="1"/>
</dbReference>
<comment type="similarity">
    <text evidence="8">Belongs to the SecE/SEC61-gamma family.</text>
</comment>
<dbReference type="STRING" id="647113.Metok_0542"/>
<proteinExistence type="inferred from homology"/>
<keyword evidence="8" id="KW-1003">Cell membrane</keyword>
<evidence type="ECO:0000256" key="3">
    <source>
        <dbReference type="ARBA" id="ARBA00022927"/>
    </source>
</evidence>
<dbReference type="InterPro" id="IPR023391">
    <property type="entry name" value="Prot_translocase_SecE_dom_sf"/>
</dbReference>
<dbReference type="InterPro" id="IPR008158">
    <property type="entry name" value="Translocase_Sec61-g"/>
</dbReference>
<dbReference type="GeneID" id="10772667"/>
<dbReference type="NCBIfam" id="TIGR00327">
    <property type="entry name" value="secE_euk_arch"/>
    <property type="match status" value="1"/>
</dbReference>
<dbReference type="AlphaFoldDB" id="F8ALD4"/>
<evidence type="ECO:0000256" key="6">
    <source>
        <dbReference type="ARBA" id="ARBA00023136"/>
    </source>
</evidence>
<dbReference type="GO" id="GO:0065002">
    <property type="term" value="P:intracellular protein transmembrane transport"/>
    <property type="evidence" value="ECO:0007669"/>
    <property type="project" value="UniProtKB-UniRule"/>
</dbReference>
<organism evidence="9 10">
    <name type="scientific">Methanothermococcus okinawensis (strain DSM 14208 / JCM 11175 / IH1)</name>
    <dbReference type="NCBI Taxonomy" id="647113"/>
    <lineage>
        <taxon>Archaea</taxon>
        <taxon>Methanobacteriati</taxon>
        <taxon>Methanobacteriota</taxon>
        <taxon>Methanomada group</taxon>
        <taxon>Methanococci</taxon>
        <taxon>Methanococcales</taxon>
        <taxon>Methanococcaceae</taxon>
        <taxon>Methanothermococcus</taxon>
    </lineage>
</organism>
<evidence type="ECO:0000256" key="2">
    <source>
        <dbReference type="ARBA" id="ARBA00022692"/>
    </source>
</evidence>
<sequence length="81" mass="9084">MVRDKKNNLNDNSTNTKINAKINDLKSFLNQCKRVLMISRKPTRDEFLNVSKVTGLGICLLGAIGFVIHVPITYLKGLLKP</sequence>
<evidence type="ECO:0000256" key="1">
    <source>
        <dbReference type="ARBA" id="ARBA00022448"/>
    </source>
</evidence>
<keyword evidence="1 8" id="KW-0813">Transport</keyword>
<dbReference type="GO" id="GO:0005886">
    <property type="term" value="C:plasma membrane"/>
    <property type="evidence" value="ECO:0007669"/>
    <property type="project" value="UniProtKB-SubCell"/>
</dbReference>
<keyword evidence="6 8" id="KW-0472">Membrane</keyword>
<dbReference type="GO" id="GO:0006605">
    <property type="term" value="P:protein targeting"/>
    <property type="evidence" value="ECO:0007669"/>
    <property type="project" value="UniProtKB-UniRule"/>
</dbReference>
<dbReference type="KEGG" id="mok:Metok_0542"/>
<protein>
    <recommendedName>
        <fullName evidence="8">Protein translocase subunit SecE</fullName>
    </recommendedName>
    <alternativeName>
        <fullName evidence="8">Protein transport protein Sec61 gamma subunit homolog</fullName>
    </alternativeName>
</protein>